<dbReference type="Pfam" id="PF11104">
    <property type="entry name" value="PilM_2"/>
    <property type="match status" value="1"/>
</dbReference>
<keyword evidence="3" id="KW-1185">Reference proteome</keyword>
<dbReference type="Proteomes" id="UP000295008">
    <property type="component" value="Unassembled WGS sequence"/>
</dbReference>
<reference evidence="2 3" key="1">
    <citation type="submission" date="2019-03" db="EMBL/GenBank/DDBJ databases">
        <title>Genomic Encyclopedia of Type Strains, Phase IV (KMG-IV): sequencing the most valuable type-strain genomes for metagenomic binning, comparative biology and taxonomic classification.</title>
        <authorList>
            <person name="Goeker M."/>
        </authorList>
    </citation>
    <scope>NUCLEOTIDE SEQUENCE [LARGE SCALE GENOMIC DNA]</scope>
    <source>
        <strain evidence="2 3">LX-B</strain>
    </source>
</reference>
<dbReference type="SUPFAM" id="SSF53067">
    <property type="entry name" value="Actin-like ATPase domain"/>
    <property type="match status" value="2"/>
</dbReference>
<comment type="caution">
    <text evidence="2">The sequence shown here is derived from an EMBL/GenBank/DDBJ whole genome shotgun (WGS) entry which is preliminary data.</text>
</comment>
<dbReference type="Gene3D" id="3.30.420.40">
    <property type="match status" value="2"/>
</dbReference>
<proteinExistence type="predicted"/>
<gene>
    <name evidence="2" type="ORF">EDC14_1014121</name>
</gene>
<dbReference type="SMART" id="SM00842">
    <property type="entry name" value="FtsA"/>
    <property type="match status" value="1"/>
</dbReference>
<organism evidence="2 3">
    <name type="scientific">Hydrogenispora ethanolica</name>
    <dbReference type="NCBI Taxonomy" id="1082276"/>
    <lineage>
        <taxon>Bacteria</taxon>
        <taxon>Bacillati</taxon>
        <taxon>Bacillota</taxon>
        <taxon>Hydrogenispora</taxon>
    </lineage>
</organism>
<dbReference type="InterPro" id="IPR003494">
    <property type="entry name" value="SHS2_FtsA"/>
</dbReference>
<dbReference type="AlphaFoldDB" id="A0A4R1RMD0"/>
<evidence type="ECO:0000313" key="3">
    <source>
        <dbReference type="Proteomes" id="UP000295008"/>
    </source>
</evidence>
<dbReference type="InterPro" id="IPR005883">
    <property type="entry name" value="PilM"/>
</dbReference>
<sequence>MAKVGIGLDIGTSSVKIAELQGGKTVSLERFGIVPLEDGALAAGIVKDRAAVAGAIREVLAQSKIKHRKVVVAIASQAVIVRFFKLLKMADVSKEQLANAVRFEAENYIPFPIDEVTMDFQVVHTDPREGDVEVMLVCAQNEIIHSHLETLKEIGLQPLAMDIQPFAMMRAVGLEGDQPQSVALLDIGAGTSDLMIVKNQIPTFTRIIQLAGNRLTQSIGKNLGVNYDEAEKLKLTLSEALYDFTNNNPDSIGYKVNFAMQEGLKELVLELKRSFDYYQLQQRTEEVSRLLVSGGGSQINGMIPYLQNELGIDVQLAVPTSDIRYHEAIHAEFAADVAKMTVAVGLGLREVVNG</sequence>
<dbReference type="InterPro" id="IPR043129">
    <property type="entry name" value="ATPase_NBD"/>
</dbReference>
<accession>A0A4R1RMD0</accession>
<dbReference type="PIRSF" id="PIRSF019169">
    <property type="entry name" value="PilM"/>
    <property type="match status" value="1"/>
</dbReference>
<evidence type="ECO:0000259" key="1">
    <source>
        <dbReference type="SMART" id="SM00842"/>
    </source>
</evidence>
<dbReference type="CDD" id="cd24049">
    <property type="entry name" value="ASKHA_NBD_PilM"/>
    <property type="match status" value="1"/>
</dbReference>
<dbReference type="PANTHER" id="PTHR32432">
    <property type="entry name" value="CELL DIVISION PROTEIN FTSA-RELATED"/>
    <property type="match status" value="1"/>
</dbReference>
<protein>
    <submittedName>
        <fullName evidence="2">Type IV pilus assembly protein PilM</fullName>
    </submittedName>
</protein>
<dbReference type="GO" id="GO:0051301">
    <property type="term" value="P:cell division"/>
    <property type="evidence" value="ECO:0007669"/>
    <property type="project" value="InterPro"/>
</dbReference>
<dbReference type="Gene3D" id="3.30.1490.300">
    <property type="match status" value="1"/>
</dbReference>
<dbReference type="NCBIfam" id="TIGR01175">
    <property type="entry name" value="pilM"/>
    <property type="match status" value="1"/>
</dbReference>
<feature type="domain" description="SHS2" evidence="1">
    <location>
        <begin position="5"/>
        <end position="172"/>
    </location>
</feature>
<dbReference type="EMBL" id="SLUN01000014">
    <property type="protein sequence ID" value="TCL67431.1"/>
    <property type="molecule type" value="Genomic_DNA"/>
</dbReference>
<evidence type="ECO:0000313" key="2">
    <source>
        <dbReference type="EMBL" id="TCL67431.1"/>
    </source>
</evidence>
<dbReference type="InterPro" id="IPR050696">
    <property type="entry name" value="FtsA/MreB"/>
</dbReference>
<dbReference type="RefSeq" id="WP_165907995.1">
    <property type="nucleotide sequence ID" value="NZ_SLUN01000014.1"/>
</dbReference>
<name>A0A4R1RMD0_HYDET</name>
<dbReference type="PANTHER" id="PTHR32432:SF3">
    <property type="entry name" value="ETHANOLAMINE UTILIZATION PROTEIN EUTJ"/>
    <property type="match status" value="1"/>
</dbReference>